<dbReference type="PROSITE" id="PS50925">
    <property type="entry name" value="BLUF"/>
    <property type="match status" value="1"/>
</dbReference>
<sequence>MDVFRAIYTSQPFGYDSTILSGILMEARRANVRDGITGALICRADIYLQWLEGPELQVLKALERIERDDRHLDVKVHVAEHVAERAFGEWAMLHDPAATWIWTQSEIADGALERTTPAEVTDFFLRLRSSANGKETPSGAPDGEQRISDIRLL</sequence>
<dbReference type="InterPro" id="IPR036046">
    <property type="entry name" value="Acylphosphatase-like_dom_sf"/>
</dbReference>
<feature type="domain" description="BLUF" evidence="1">
    <location>
        <begin position="3"/>
        <end position="93"/>
    </location>
</feature>
<protein>
    <submittedName>
        <fullName evidence="2">BLUF domain-containing protein</fullName>
    </submittedName>
</protein>
<gene>
    <name evidence="2" type="ORF">E9677_10530</name>
</gene>
<dbReference type="Proteomes" id="UP000309667">
    <property type="component" value="Unassembled WGS sequence"/>
</dbReference>
<dbReference type="SUPFAM" id="SSF54975">
    <property type="entry name" value="Acylphosphatase/BLUF domain-like"/>
    <property type="match status" value="1"/>
</dbReference>
<dbReference type="InterPro" id="IPR007024">
    <property type="entry name" value="BLUF_domain"/>
</dbReference>
<comment type="caution">
    <text evidence="2">The sequence shown here is derived from an EMBL/GenBank/DDBJ whole genome shotgun (WGS) entry which is preliminary data.</text>
</comment>
<dbReference type="Gene3D" id="3.30.70.100">
    <property type="match status" value="1"/>
</dbReference>
<dbReference type="SMART" id="SM01034">
    <property type="entry name" value="BLUF"/>
    <property type="match status" value="1"/>
</dbReference>
<reference evidence="2 3" key="1">
    <citation type="submission" date="2019-04" db="EMBL/GenBank/DDBJ databases">
        <title>Genome sequence of strain 7209-2.</title>
        <authorList>
            <person name="Gao J."/>
            <person name="Sun J."/>
        </authorList>
    </citation>
    <scope>NUCLEOTIDE SEQUENCE [LARGE SCALE GENOMIC DNA]</scope>
    <source>
        <strain evidence="2 3">7209-2</strain>
    </source>
</reference>
<accession>A0ABY2QXF6</accession>
<keyword evidence="3" id="KW-1185">Reference proteome</keyword>
<proteinExistence type="predicted"/>
<evidence type="ECO:0000313" key="2">
    <source>
        <dbReference type="EMBL" id="THV15767.1"/>
    </source>
</evidence>
<dbReference type="RefSeq" id="WP_136558034.1">
    <property type="nucleotide sequence ID" value="NZ_STGT01000002.1"/>
</dbReference>
<evidence type="ECO:0000259" key="1">
    <source>
        <dbReference type="PROSITE" id="PS50925"/>
    </source>
</evidence>
<dbReference type="EMBL" id="STGT01000002">
    <property type="protein sequence ID" value="THV15767.1"/>
    <property type="molecule type" value="Genomic_DNA"/>
</dbReference>
<dbReference type="Pfam" id="PF04940">
    <property type="entry name" value="BLUF"/>
    <property type="match status" value="1"/>
</dbReference>
<evidence type="ECO:0000313" key="3">
    <source>
        <dbReference type="Proteomes" id="UP000309667"/>
    </source>
</evidence>
<name>A0ABY2QXF6_9HYPH</name>
<organism evidence="2 3">
    <name type="scientific">Rhizobium rhizophilum</name>
    <dbReference type="NCBI Taxonomy" id="1850373"/>
    <lineage>
        <taxon>Bacteria</taxon>
        <taxon>Pseudomonadati</taxon>
        <taxon>Pseudomonadota</taxon>
        <taxon>Alphaproteobacteria</taxon>
        <taxon>Hyphomicrobiales</taxon>
        <taxon>Rhizobiaceae</taxon>
        <taxon>Rhizobium/Agrobacterium group</taxon>
        <taxon>Rhizobium</taxon>
    </lineage>
</organism>